<feature type="region of interest" description="Disordered" evidence="1">
    <location>
        <begin position="1"/>
        <end position="28"/>
    </location>
</feature>
<name>M5U7A8_9BACT</name>
<feature type="transmembrane region" description="Helical" evidence="2">
    <location>
        <begin position="43"/>
        <end position="63"/>
    </location>
</feature>
<feature type="compositionally biased region" description="Basic and acidic residues" evidence="1">
    <location>
        <begin position="1"/>
        <end position="26"/>
    </location>
</feature>
<keyword evidence="2" id="KW-1133">Transmembrane helix</keyword>
<dbReference type="EMBL" id="ANOH01000095">
    <property type="protein sequence ID" value="EMI57367.1"/>
    <property type="molecule type" value="Genomic_DNA"/>
</dbReference>
<protein>
    <submittedName>
        <fullName evidence="3">Uncharacterized protein</fullName>
    </submittedName>
</protein>
<dbReference type="AlphaFoldDB" id="M5U7A8"/>
<comment type="caution">
    <text evidence="3">The sequence shown here is derived from an EMBL/GenBank/DDBJ whole genome shotgun (WGS) entry which is preliminary data.</text>
</comment>
<organism evidence="3 4">
    <name type="scientific">Rhodopirellula sallentina SM41</name>
    <dbReference type="NCBI Taxonomy" id="1263870"/>
    <lineage>
        <taxon>Bacteria</taxon>
        <taxon>Pseudomonadati</taxon>
        <taxon>Planctomycetota</taxon>
        <taxon>Planctomycetia</taxon>
        <taxon>Pirellulales</taxon>
        <taxon>Pirellulaceae</taxon>
        <taxon>Rhodopirellula</taxon>
    </lineage>
</organism>
<dbReference type="PATRIC" id="fig|1263870.3.peg.1305"/>
<evidence type="ECO:0000256" key="1">
    <source>
        <dbReference type="SAM" id="MobiDB-lite"/>
    </source>
</evidence>
<accession>M5U7A8</accession>
<evidence type="ECO:0000313" key="4">
    <source>
        <dbReference type="Proteomes" id="UP000011885"/>
    </source>
</evidence>
<proteinExistence type="predicted"/>
<evidence type="ECO:0000256" key="2">
    <source>
        <dbReference type="SAM" id="Phobius"/>
    </source>
</evidence>
<evidence type="ECO:0000313" key="3">
    <source>
        <dbReference type="EMBL" id="EMI57367.1"/>
    </source>
</evidence>
<gene>
    <name evidence="3" type="ORF">RSSM_01208</name>
</gene>
<reference evidence="3 4" key="1">
    <citation type="journal article" date="2013" name="Mar. Genomics">
        <title>Expression of sulfatases in Rhodopirellula baltica and the diversity of sulfatases in the genus Rhodopirellula.</title>
        <authorList>
            <person name="Wegner C.E."/>
            <person name="Richter-Heitmann T."/>
            <person name="Klindworth A."/>
            <person name="Klockow C."/>
            <person name="Richter M."/>
            <person name="Achstetter T."/>
            <person name="Glockner F.O."/>
            <person name="Harder J."/>
        </authorList>
    </citation>
    <scope>NUCLEOTIDE SEQUENCE [LARGE SCALE GENOMIC DNA]</scope>
    <source>
        <strain evidence="3 4">SM41</strain>
    </source>
</reference>
<dbReference type="Proteomes" id="UP000011885">
    <property type="component" value="Unassembled WGS sequence"/>
</dbReference>
<feature type="compositionally biased region" description="Low complexity" evidence="1">
    <location>
        <begin position="182"/>
        <end position="196"/>
    </location>
</feature>
<keyword evidence="2" id="KW-0812">Transmembrane</keyword>
<keyword evidence="2" id="KW-0472">Membrane</keyword>
<sequence>MIEQPASRRNDQDPTDTEKGGRDHGVEVVSKPIGGKKRRRVRFGLLELLLLAAVVASWLPVILARRQLPILESEIESMRYATTQLVISDERKLNIRTLPTFWNSVDSWKYFVPAGVDLELRLATEEINSVAFPAQYQAVPLPAGEHAIHLKGTSDADGFHTEVYIDDEIVLQKHHPKSWMDSQGSSSTSGASQRSSSYALEEPLVLKRLTYSESHPLKVYQSIDIPNEYDRKGNYLWISPADLRPPPAGVFHFANDNWREGVGNRQGTRLLHLKQTPDSGMIDVLPAFSSILGDNRDFYPYRPFRISVQPVVSAAQEGFDVPAEGELPGPASYVLRDSLDVNTDIGSRPLEDSVTEASVGNAGKTMSVFAHYDRFDSGARPIVEVLFDADHPNRIGFRPHAGPRSVAMEACQFVTLSDARYLWREVEVAGDAPESEGQKIKRVGLAKFYPEVDFADSGEEDRYEDRFGWRMINDSSLPLASVFGGEATMRRLCLVTDVPNANELTYPPGLGAQWKYEGIPNRQVWLLPEVEADGERAITAEFRATEGFPETFAKIPGGPAIQSVRITIPMPAKQPIWLEILGERMD</sequence>
<feature type="region of interest" description="Disordered" evidence="1">
    <location>
        <begin position="176"/>
        <end position="196"/>
    </location>
</feature>
<keyword evidence="4" id="KW-1185">Reference proteome</keyword>